<feature type="region of interest" description="Disordered" evidence="2">
    <location>
        <begin position="362"/>
        <end position="423"/>
    </location>
</feature>
<protein>
    <recommendedName>
        <fullName evidence="3">DUF7745 domain-containing protein</fullName>
    </recommendedName>
</protein>
<comment type="caution">
    <text evidence="4">The sequence shown here is derived from an EMBL/GenBank/DDBJ whole genome shotgun (WGS) entry which is preliminary data.</text>
</comment>
<dbReference type="Pfam" id="PF24924">
    <property type="entry name" value="DUF7745"/>
    <property type="match status" value="1"/>
</dbReference>
<dbReference type="InterPro" id="IPR056647">
    <property type="entry name" value="DUF7745"/>
</dbReference>
<gene>
    <name evidence="4" type="ORF">CRG98_017880</name>
</gene>
<reference evidence="4 5" key="1">
    <citation type="submission" date="2017-11" db="EMBL/GenBank/DDBJ databases">
        <title>De-novo sequencing of pomegranate (Punica granatum L.) genome.</title>
        <authorList>
            <person name="Akparov Z."/>
            <person name="Amiraslanov A."/>
            <person name="Hajiyeva S."/>
            <person name="Abbasov M."/>
            <person name="Kaur K."/>
            <person name="Hamwieh A."/>
            <person name="Solovyev V."/>
            <person name="Salamov A."/>
            <person name="Braich B."/>
            <person name="Kosarev P."/>
            <person name="Mahmoud A."/>
            <person name="Hajiyev E."/>
            <person name="Babayeva S."/>
            <person name="Izzatullayeva V."/>
            <person name="Mammadov A."/>
            <person name="Mammadov A."/>
            <person name="Sharifova S."/>
            <person name="Ojaghi J."/>
            <person name="Eynullazada K."/>
            <person name="Bayramov B."/>
            <person name="Abdulazimova A."/>
            <person name="Shahmuradov I."/>
        </authorList>
    </citation>
    <scope>NUCLEOTIDE SEQUENCE [LARGE SCALE GENOMIC DNA]</scope>
    <source>
        <strain evidence="5">cv. AG2017</strain>
        <tissue evidence="4">Leaf</tissue>
    </source>
</reference>
<dbReference type="PANTHER" id="PTHR32108">
    <property type="entry name" value="DNA-DIRECTED RNA POLYMERASE SUBUNIT ALPHA"/>
    <property type="match status" value="1"/>
</dbReference>
<evidence type="ECO:0000256" key="1">
    <source>
        <dbReference type="SAM" id="Coils"/>
    </source>
</evidence>
<accession>A0A2I0JZH2</accession>
<evidence type="ECO:0000313" key="5">
    <source>
        <dbReference type="Proteomes" id="UP000233551"/>
    </source>
</evidence>
<evidence type="ECO:0000313" key="4">
    <source>
        <dbReference type="EMBL" id="PKI61727.1"/>
    </source>
</evidence>
<dbReference type="Proteomes" id="UP000233551">
    <property type="component" value="Unassembled WGS sequence"/>
</dbReference>
<name>A0A2I0JZH2_PUNGR</name>
<proteinExistence type="predicted"/>
<keyword evidence="1" id="KW-0175">Coiled coil</keyword>
<feature type="compositionally biased region" description="Pro residues" evidence="2">
    <location>
        <begin position="414"/>
        <end position="423"/>
    </location>
</feature>
<dbReference type="EMBL" id="PGOL01001013">
    <property type="protein sequence ID" value="PKI61727.1"/>
    <property type="molecule type" value="Genomic_DNA"/>
</dbReference>
<feature type="coiled-coil region" evidence="1">
    <location>
        <begin position="261"/>
        <end position="298"/>
    </location>
</feature>
<feature type="region of interest" description="Disordered" evidence="2">
    <location>
        <begin position="307"/>
        <end position="333"/>
    </location>
</feature>
<feature type="region of interest" description="Disordered" evidence="2">
    <location>
        <begin position="630"/>
        <end position="650"/>
    </location>
</feature>
<feature type="compositionally biased region" description="Pro residues" evidence="2">
    <location>
        <begin position="313"/>
        <end position="326"/>
    </location>
</feature>
<evidence type="ECO:0000259" key="3">
    <source>
        <dbReference type="Pfam" id="PF24924"/>
    </source>
</evidence>
<sequence length="650" mass="70714">MDRPAPSLRLEAITPPRQDIMRIRRTLRPVDHAFIQGIIGDVVMLTETPVDWIFLRTAAEFWDPEHAVFNFQATELAPTIEEYTTLIQRPTPTTHGIFVPNPFTAAQGQLSTLLHIPAQDFHEELHQSHLGSTLIIPGRVIRQLGGLQDVPAEADRLPFRIQWADSTSTAPARFLQIREIRRQRDASIIQRLYFPKHPIDDERVFAATSAYVARFYARGLASPRPSHAAPTPRAASTLAPEAESSIQAAMHTELWAIREERDRLRCELVDSRAEVADYRELQTQLTRARARVAHLDQEMARTLPAYSGALPTHLPPPASSGAPLPPASLTSAATDDQARITALEGTVNQMAANMTELLALLRGPNPASSSSTPPPGQGPTTEPTPRIPPTQAPEDSEAPPPPTLHASMAHPVTGPYPPPPAPTAVPLPPATFLSSEHILSAPPPVPWTYEGGVGSLEEQFGVMGITHSGRLYENPAVADKGKAPAIGIKAAPEASPTPPKEVTEEEAEAFIKVIKASDYKVVEQMAKSPAHISLLALLLNSGPHREALMRVLTAAQVPKGTPPDRIEETINTIFSNTISFSDDELPSEGCAHFRALHIVCKCNNHIVGRVMIDNGSTRIQIFDALIRTHPKNVSESPDPYTSGKGSTETV</sequence>
<dbReference type="PANTHER" id="PTHR32108:SF9">
    <property type="entry name" value="REVERSE TRANSCRIPTASE RNASE H-LIKE DOMAIN-CONTAINING PROTEIN"/>
    <property type="match status" value="1"/>
</dbReference>
<keyword evidence="5" id="KW-1185">Reference proteome</keyword>
<organism evidence="4 5">
    <name type="scientific">Punica granatum</name>
    <name type="common">Pomegranate</name>
    <dbReference type="NCBI Taxonomy" id="22663"/>
    <lineage>
        <taxon>Eukaryota</taxon>
        <taxon>Viridiplantae</taxon>
        <taxon>Streptophyta</taxon>
        <taxon>Embryophyta</taxon>
        <taxon>Tracheophyta</taxon>
        <taxon>Spermatophyta</taxon>
        <taxon>Magnoliopsida</taxon>
        <taxon>eudicotyledons</taxon>
        <taxon>Gunneridae</taxon>
        <taxon>Pentapetalae</taxon>
        <taxon>rosids</taxon>
        <taxon>malvids</taxon>
        <taxon>Myrtales</taxon>
        <taxon>Lythraceae</taxon>
        <taxon>Punica</taxon>
    </lineage>
</organism>
<dbReference type="AlphaFoldDB" id="A0A2I0JZH2"/>
<evidence type="ECO:0000256" key="2">
    <source>
        <dbReference type="SAM" id="MobiDB-lite"/>
    </source>
</evidence>
<feature type="domain" description="DUF7745" evidence="3">
    <location>
        <begin position="35"/>
        <end position="127"/>
    </location>
</feature>